<evidence type="ECO:0000256" key="2">
    <source>
        <dbReference type="SAM" id="Phobius"/>
    </source>
</evidence>
<organism evidence="3 4">
    <name type="scientific">Legionella beliardensis</name>
    <dbReference type="NCBI Taxonomy" id="91822"/>
    <lineage>
        <taxon>Bacteria</taxon>
        <taxon>Pseudomonadati</taxon>
        <taxon>Pseudomonadota</taxon>
        <taxon>Gammaproteobacteria</taxon>
        <taxon>Legionellales</taxon>
        <taxon>Legionellaceae</taxon>
        <taxon>Legionella</taxon>
    </lineage>
</organism>
<evidence type="ECO:0000313" key="4">
    <source>
        <dbReference type="Proteomes" id="UP000254968"/>
    </source>
</evidence>
<sequence>MADKSNIFSKLWNKLRERGSATAENSSDLKNTVSDNKGNILKTLGSAGVGALIGSLFFPGIGTAIGGVIGGLVGAKDTELMKSLIEKITSPEVKKRGGLGAAVGAFIGFFIPIPGATLIGAAVGATIGASLPAIKEGVSKGIAAIKNWASKTSKDENQANMPHNNQNSVSQSKAADASKKRTDKNNNQSSIPQTRTPPTSERTGKTNNQSSMPQTRMPSTSERTGKTNNQSLAQTRTPSASERTGRTNNQRSMPQASKNATTKGKTSRQPASDFNADDIPLVPLTEDSKRAKKIDLPTVNPILAANSVDEHPLSQQEDAKVVAKNS</sequence>
<keyword evidence="4" id="KW-1185">Reference proteome</keyword>
<feature type="transmembrane region" description="Helical" evidence="2">
    <location>
        <begin position="51"/>
        <end position="75"/>
    </location>
</feature>
<feature type="compositionally biased region" description="Polar residues" evidence="1">
    <location>
        <begin position="185"/>
        <end position="272"/>
    </location>
</feature>
<feature type="compositionally biased region" description="Polar residues" evidence="1">
    <location>
        <begin position="158"/>
        <end position="173"/>
    </location>
</feature>
<feature type="compositionally biased region" description="Basic and acidic residues" evidence="1">
    <location>
        <begin position="286"/>
        <end position="295"/>
    </location>
</feature>
<feature type="region of interest" description="Disordered" evidence="1">
    <location>
        <begin position="153"/>
        <end position="326"/>
    </location>
</feature>
<keyword evidence="2" id="KW-0812">Transmembrane</keyword>
<dbReference type="RefSeq" id="WP_115303452.1">
    <property type="nucleotide sequence ID" value="NZ_CAAAHO010000002.1"/>
</dbReference>
<proteinExistence type="predicted"/>
<feature type="compositionally biased region" description="Basic and acidic residues" evidence="1">
    <location>
        <begin position="308"/>
        <end position="326"/>
    </location>
</feature>
<evidence type="ECO:0000256" key="1">
    <source>
        <dbReference type="SAM" id="MobiDB-lite"/>
    </source>
</evidence>
<evidence type="ECO:0000313" key="3">
    <source>
        <dbReference type="EMBL" id="STX29785.1"/>
    </source>
</evidence>
<dbReference type="Proteomes" id="UP000254968">
    <property type="component" value="Unassembled WGS sequence"/>
</dbReference>
<dbReference type="AlphaFoldDB" id="A0A378I4Y8"/>
<keyword evidence="2" id="KW-0472">Membrane</keyword>
<name>A0A378I4Y8_9GAMM</name>
<feature type="transmembrane region" description="Helical" evidence="2">
    <location>
        <begin position="96"/>
        <end position="123"/>
    </location>
</feature>
<reference evidence="3 4" key="1">
    <citation type="submission" date="2018-06" db="EMBL/GenBank/DDBJ databases">
        <authorList>
            <consortium name="Pathogen Informatics"/>
            <person name="Doyle S."/>
        </authorList>
    </citation>
    <scope>NUCLEOTIDE SEQUENCE [LARGE SCALE GENOMIC DNA]</scope>
    <source>
        <strain evidence="3 4">NCTC13315</strain>
    </source>
</reference>
<gene>
    <name evidence="3" type="ORF">NCTC13315_02337</name>
</gene>
<dbReference type="EMBL" id="UGNV01000001">
    <property type="protein sequence ID" value="STX29785.1"/>
    <property type="molecule type" value="Genomic_DNA"/>
</dbReference>
<evidence type="ECO:0008006" key="5">
    <source>
        <dbReference type="Google" id="ProtNLM"/>
    </source>
</evidence>
<keyword evidence="2" id="KW-1133">Transmembrane helix</keyword>
<accession>A0A378I4Y8</accession>
<protein>
    <recommendedName>
        <fullName evidence="5">Transmembrane protein</fullName>
    </recommendedName>
</protein>